<gene>
    <name evidence="1" type="ORF">FRD01_23960</name>
</gene>
<dbReference type="AlphaFoldDB" id="A0A5B8XXA2"/>
<dbReference type="Proteomes" id="UP000321595">
    <property type="component" value="Chromosome"/>
</dbReference>
<organism evidence="1 2">
    <name type="scientific">Microvenator marinus</name>
    <dbReference type="NCBI Taxonomy" id="2600177"/>
    <lineage>
        <taxon>Bacteria</taxon>
        <taxon>Deltaproteobacteria</taxon>
        <taxon>Bradymonadales</taxon>
        <taxon>Microvenatoraceae</taxon>
        <taxon>Microvenator</taxon>
    </lineage>
</organism>
<protein>
    <recommendedName>
        <fullName evidence="3">Lipoprotein</fullName>
    </recommendedName>
</protein>
<sequence length="124" mass="13340">MRAFILLAIAVSGLGLQGCKEKCEVPAGTYQMAFKSLAGDCPKETVTQFEEFSDTVEIPAERACQKFVTNIATDVETCRISMDISADASNQGLKDGQGVFTMLCDGGAQCRQTFGVDFKKLPAK</sequence>
<dbReference type="KEGG" id="bbae:FRD01_23960"/>
<evidence type="ECO:0000313" key="2">
    <source>
        <dbReference type="Proteomes" id="UP000321595"/>
    </source>
</evidence>
<dbReference type="PROSITE" id="PS51257">
    <property type="entry name" value="PROKAR_LIPOPROTEIN"/>
    <property type="match status" value="1"/>
</dbReference>
<accession>A0A5B8XXA2</accession>
<name>A0A5B8XXA2_9DELT</name>
<proteinExistence type="predicted"/>
<reference evidence="1 2" key="1">
    <citation type="submission" date="2019-08" db="EMBL/GenBank/DDBJ databases">
        <authorList>
            <person name="Liang Q."/>
        </authorList>
    </citation>
    <scope>NUCLEOTIDE SEQUENCE [LARGE SCALE GENOMIC DNA]</scope>
    <source>
        <strain evidence="1 2">V1718</strain>
    </source>
</reference>
<dbReference type="RefSeq" id="WP_146963739.1">
    <property type="nucleotide sequence ID" value="NZ_CP042467.1"/>
</dbReference>
<evidence type="ECO:0000313" key="1">
    <source>
        <dbReference type="EMBL" id="QED30230.1"/>
    </source>
</evidence>
<dbReference type="EMBL" id="CP042467">
    <property type="protein sequence ID" value="QED30230.1"/>
    <property type="molecule type" value="Genomic_DNA"/>
</dbReference>
<keyword evidence="2" id="KW-1185">Reference proteome</keyword>
<evidence type="ECO:0008006" key="3">
    <source>
        <dbReference type="Google" id="ProtNLM"/>
    </source>
</evidence>